<dbReference type="InterPro" id="IPR048379">
    <property type="entry name" value="Rad26-like_C"/>
</dbReference>
<gene>
    <name evidence="6" type="ORF">F5Z01DRAFT_4654</name>
</gene>
<feature type="compositionally biased region" description="Acidic residues" evidence="2">
    <location>
        <begin position="57"/>
        <end position="66"/>
    </location>
</feature>
<dbReference type="RefSeq" id="XP_046122741.1">
    <property type="nucleotide sequence ID" value="XM_046259948.1"/>
</dbReference>
<feature type="coiled-coil region" evidence="1">
    <location>
        <begin position="169"/>
        <end position="196"/>
    </location>
</feature>
<evidence type="ECO:0000259" key="5">
    <source>
        <dbReference type="Pfam" id="PF21048"/>
    </source>
</evidence>
<dbReference type="EMBL" id="MU251242">
    <property type="protein sequence ID" value="KAG9258817.1"/>
    <property type="molecule type" value="Genomic_DNA"/>
</dbReference>
<name>A0A9P7ZVW8_9HYPO</name>
<evidence type="ECO:0000259" key="4">
    <source>
        <dbReference type="Pfam" id="PF21046"/>
    </source>
</evidence>
<feature type="domain" description="Rad26-like N-terminal" evidence="5">
    <location>
        <begin position="368"/>
        <end position="416"/>
    </location>
</feature>
<proteinExistence type="predicted"/>
<feature type="compositionally biased region" description="Polar residues" evidence="2">
    <location>
        <begin position="265"/>
        <end position="278"/>
    </location>
</feature>
<feature type="domain" description="Rad26-like helical repeats" evidence="3">
    <location>
        <begin position="474"/>
        <end position="703"/>
    </location>
</feature>
<evidence type="ECO:0000313" key="7">
    <source>
        <dbReference type="Proteomes" id="UP000887229"/>
    </source>
</evidence>
<dbReference type="AlphaFoldDB" id="A0A9P7ZVW8"/>
<feature type="region of interest" description="Disordered" evidence="2">
    <location>
        <begin position="242"/>
        <end position="327"/>
    </location>
</feature>
<sequence>MDLDEFSDDGFDDLPDNALQELENNAISLTQAHQHTQHQDRFPPARQQPQRAFSDYGWDEDDDLDTSEVINPAGAPLGRPLVDNSLLKQPQQAPAQRPPIPPNPNWNPMINPDSRANTPVAARSQYVPQQATGIGRPQTSHFTKPTLPSHHFGPSQASQQPSNLNENVFSALQQRVRALEGELNAAKGEISIIRANSTKADLEHSAEVARLRRTNAEQIARQEKMVEAAVAAEKTASTELQFLQQDMRDATHRPKRRETSRTGRDSQATTPKKSTKSWNVADGFDGMEIASPSKGQGRGRGGAGSVAVHVGERTPSKNKRKRPTMDSPVTALETHTDDIVMVDRPATAQSVPPAAAVAAMAPAPLFEFLQLVLDHASFHSEPPTFDLLARYSFPSDPGASMATHIFQTLPMMGHPQRPMQLLVDFAEHVVGLWNRAFNEELWQPIKYLVALVTFTLQLHTTYVAPLIVTNLANVAQVTIRKLAEGRHRLPDGDLSNSDEYRYLEQDIDTTNLMSLLHACSLACVTTIMETDHGTELKIVDFWRLMSLDFVTLLLTPKQKADDIIGMLEMLATSSLPDSIGPILDDKEPAFVARLVIERVSAKLVEAPLSATTEAEKRSIRVSALKCLLAFARYPFGAQQLAAHDNALPRTVTCLSAAIDSLYDMSIPSHVLPQDSDAPPDTSSPAVVLYRIISQCVLLLHTLITDTPDIAQKLGVAYGCSQRYLIALGRLTFAEEDLVMEAGIEGWVVEMAHELLEMAVTPDEGETVSQVFGGL</sequence>
<feature type="compositionally biased region" description="Pro residues" evidence="2">
    <location>
        <begin position="96"/>
        <end position="105"/>
    </location>
</feature>
<dbReference type="OrthoDB" id="5245063at2759"/>
<evidence type="ECO:0000256" key="1">
    <source>
        <dbReference type="SAM" id="Coils"/>
    </source>
</evidence>
<feature type="compositionally biased region" description="Polar residues" evidence="2">
    <location>
        <begin position="126"/>
        <end position="143"/>
    </location>
</feature>
<accession>A0A9P7ZVW8</accession>
<feature type="compositionally biased region" description="Basic and acidic residues" evidence="2">
    <location>
        <begin position="246"/>
        <end position="264"/>
    </location>
</feature>
<evidence type="ECO:0000259" key="3">
    <source>
        <dbReference type="Pfam" id="PF12331"/>
    </source>
</evidence>
<comment type="caution">
    <text evidence="6">The sequence shown here is derived from an EMBL/GenBank/DDBJ whole genome shotgun (WGS) entry which is preliminary data.</text>
</comment>
<dbReference type="Pfam" id="PF12331">
    <property type="entry name" value="Rad26-like_helical_rpts"/>
    <property type="match status" value="1"/>
</dbReference>
<dbReference type="GeneID" id="70290851"/>
<dbReference type="Proteomes" id="UP000887229">
    <property type="component" value="Unassembled WGS sequence"/>
</dbReference>
<keyword evidence="7" id="KW-1185">Reference proteome</keyword>
<feature type="domain" description="Rad26-like C-terminal" evidence="4">
    <location>
        <begin position="708"/>
        <end position="771"/>
    </location>
</feature>
<organism evidence="6 7">
    <name type="scientific">Emericellopsis atlantica</name>
    <dbReference type="NCBI Taxonomy" id="2614577"/>
    <lineage>
        <taxon>Eukaryota</taxon>
        <taxon>Fungi</taxon>
        <taxon>Dikarya</taxon>
        <taxon>Ascomycota</taxon>
        <taxon>Pezizomycotina</taxon>
        <taxon>Sordariomycetes</taxon>
        <taxon>Hypocreomycetidae</taxon>
        <taxon>Hypocreales</taxon>
        <taxon>Bionectriaceae</taxon>
        <taxon>Emericellopsis</taxon>
    </lineage>
</organism>
<evidence type="ECO:0000313" key="6">
    <source>
        <dbReference type="EMBL" id="KAG9258817.1"/>
    </source>
</evidence>
<dbReference type="InterPro" id="IPR022093">
    <property type="entry name" value="Rad26-like_helical"/>
</dbReference>
<dbReference type="Pfam" id="PF21046">
    <property type="entry name" value="Rad26-like_C"/>
    <property type="match status" value="1"/>
</dbReference>
<evidence type="ECO:0000256" key="2">
    <source>
        <dbReference type="SAM" id="MobiDB-lite"/>
    </source>
</evidence>
<dbReference type="Pfam" id="PF21048">
    <property type="entry name" value="Rad26-like_N"/>
    <property type="match status" value="1"/>
</dbReference>
<feature type="compositionally biased region" description="Polar residues" evidence="2">
    <location>
        <begin position="23"/>
        <end position="34"/>
    </location>
</feature>
<reference evidence="6" key="1">
    <citation type="journal article" date="2021" name="IMA Fungus">
        <title>Genomic characterization of three marine fungi, including Emericellopsis atlantica sp. nov. with signatures of a generalist lifestyle and marine biomass degradation.</title>
        <authorList>
            <person name="Hagestad O.C."/>
            <person name="Hou L."/>
            <person name="Andersen J.H."/>
            <person name="Hansen E.H."/>
            <person name="Altermark B."/>
            <person name="Li C."/>
            <person name="Kuhnert E."/>
            <person name="Cox R.J."/>
            <person name="Crous P.W."/>
            <person name="Spatafora J.W."/>
            <person name="Lail K."/>
            <person name="Amirebrahimi M."/>
            <person name="Lipzen A."/>
            <person name="Pangilinan J."/>
            <person name="Andreopoulos W."/>
            <person name="Hayes R.D."/>
            <person name="Ng V."/>
            <person name="Grigoriev I.V."/>
            <person name="Jackson S.A."/>
            <person name="Sutton T.D.S."/>
            <person name="Dobson A.D.W."/>
            <person name="Rama T."/>
        </authorList>
    </citation>
    <scope>NUCLEOTIDE SEQUENCE</scope>
    <source>
        <strain evidence="6">TS7</strain>
    </source>
</reference>
<dbReference type="InterPro" id="IPR048380">
    <property type="entry name" value="Rad26-like_N"/>
</dbReference>
<protein>
    <submittedName>
        <fullName evidence="6">DNA repair protein Rad26</fullName>
    </submittedName>
</protein>
<feature type="region of interest" description="Disordered" evidence="2">
    <location>
        <begin position="23"/>
        <end position="162"/>
    </location>
</feature>
<keyword evidence="1" id="KW-0175">Coiled coil</keyword>